<sequence>MNFDDPQFKLLNIEEDYDVQNKQQSNDINLEPWNGNSDKVYIGKNQLKLPKNINNKVKIPLRSTTQQRRRSIENFYASHQESCPKIETKTPTQSFQMMILSPRKNSTHQYKQSCLKMMFKRQIQSNSITWADYYKLIQRNHNQQVVNYNLVGYNIQPLKLEDRQCLFNKFRIKIKQNLKNKTDC</sequence>
<reference evidence="1" key="1">
    <citation type="submission" date="2021-01" db="EMBL/GenBank/DDBJ databases">
        <authorList>
            <consortium name="Genoscope - CEA"/>
            <person name="William W."/>
        </authorList>
    </citation>
    <scope>NUCLEOTIDE SEQUENCE</scope>
</reference>
<name>A0A8S1NS55_9CILI</name>
<dbReference type="AlphaFoldDB" id="A0A8S1NS55"/>
<dbReference type="EMBL" id="CAJJDN010000062">
    <property type="protein sequence ID" value="CAD8094269.1"/>
    <property type="molecule type" value="Genomic_DNA"/>
</dbReference>
<comment type="caution">
    <text evidence="1">The sequence shown here is derived from an EMBL/GenBank/DDBJ whole genome shotgun (WGS) entry which is preliminary data.</text>
</comment>
<dbReference type="Proteomes" id="UP000692954">
    <property type="component" value="Unassembled WGS sequence"/>
</dbReference>
<protein>
    <submittedName>
        <fullName evidence="1">Uncharacterized protein</fullName>
    </submittedName>
</protein>
<evidence type="ECO:0000313" key="1">
    <source>
        <dbReference type="EMBL" id="CAD8094269.1"/>
    </source>
</evidence>
<proteinExistence type="predicted"/>
<gene>
    <name evidence="1" type="ORF">PSON_ATCC_30995.1.T0620100</name>
    <name evidence="2" type="ORF">PSON_ATCC_30995.1.T0620101</name>
</gene>
<evidence type="ECO:0000313" key="2">
    <source>
        <dbReference type="EMBL" id="CAD8094271.1"/>
    </source>
</evidence>
<dbReference type="EMBL" id="CAJJDN010000062">
    <property type="protein sequence ID" value="CAD8094271.1"/>
    <property type="molecule type" value="Genomic_DNA"/>
</dbReference>
<keyword evidence="3" id="KW-1185">Reference proteome</keyword>
<dbReference type="OrthoDB" id="293751at2759"/>
<evidence type="ECO:0000313" key="3">
    <source>
        <dbReference type="Proteomes" id="UP000692954"/>
    </source>
</evidence>
<organism evidence="1 3">
    <name type="scientific">Paramecium sonneborni</name>
    <dbReference type="NCBI Taxonomy" id="65129"/>
    <lineage>
        <taxon>Eukaryota</taxon>
        <taxon>Sar</taxon>
        <taxon>Alveolata</taxon>
        <taxon>Ciliophora</taxon>
        <taxon>Intramacronucleata</taxon>
        <taxon>Oligohymenophorea</taxon>
        <taxon>Peniculida</taxon>
        <taxon>Parameciidae</taxon>
        <taxon>Paramecium</taxon>
    </lineage>
</organism>
<accession>A0A8S1NS55</accession>